<dbReference type="RefSeq" id="WP_220566114.1">
    <property type="nucleotide sequence ID" value="NZ_CP074134.1"/>
</dbReference>
<dbReference type="EMBL" id="CP074134">
    <property type="protein sequence ID" value="QUX26373.1"/>
    <property type="molecule type" value="Genomic_DNA"/>
</dbReference>
<keyword evidence="1" id="KW-0812">Transmembrane</keyword>
<organism evidence="2 3">
    <name type="scientific">Nocardiopsis changdeensis</name>
    <dbReference type="NCBI Taxonomy" id="2831969"/>
    <lineage>
        <taxon>Bacteria</taxon>
        <taxon>Bacillati</taxon>
        <taxon>Actinomycetota</taxon>
        <taxon>Actinomycetes</taxon>
        <taxon>Streptosporangiales</taxon>
        <taxon>Nocardiopsidaceae</taxon>
        <taxon>Nocardiopsis</taxon>
    </lineage>
</organism>
<reference evidence="3" key="1">
    <citation type="submission" date="2021-05" db="EMBL/GenBank/DDBJ databases">
        <title>Direct Submission.</title>
        <authorList>
            <person name="Li K."/>
            <person name="Gao J."/>
        </authorList>
    </citation>
    <scope>NUCLEOTIDE SEQUENCE [LARGE SCALE GENOMIC DNA]</scope>
    <source>
        <strain evidence="3">Mg02</strain>
        <plasmid evidence="3">unnamed2</plasmid>
    </source>
</reference>
<dbReference type="Proteomes" id="UP000676079">
    <property type="component" value="Plasmid unnamed2"/>
</dbReference>
<accession>A0ABX8BWL9</accession>
<protein>
    <submittedName>
        <fullName evidence="2">Uncharacterized protein</fullName>
    </submittedName>
</protein>
<gene>
    <name evidence="2" type="ORF">KGD84_32245</name>
</gene>
<proteinExistence type="predicted"/>
<keyword evidence="3" id="KW-1185">Reference proteome</keyword>
<evidence type="ECO:0000256" key="1">
    <source>
        <dbReference type="SAM" id="Phobius"/>
    </source>
</evidence>
<sequence length="93" mass="10304">MIRDFVGYWYDAVMVRGPIEGVLRGLMAVSVLVAWWLILAGTAGVWVIIAALYGTVVISAWAALAWPPRCWCGTRHWDAADDDHDPDQYGRAA</sequence>
<keyword evidence="2" id="KW-0614">Plasmid</keyword>
<keyword evidence="1" id="KW-0472">Membrane</keyword>
<evidence type="ECO:0000313" key="3">
    <source>
        <dbReference type="Proteomes" id="UP000676079"/>
    </source>
</evidence>
<feature type="transmembrane region" description="Helical" evidence="1">
    <location>
        <begin position="21"/>
        <end position="39"/>
    </location>
</feature>
<geneLocation type="plasmid" evidence="2 3">
    <name>unnamed2</name>
</geneLocation>
<evidence type="ECO:0000313" key="2">
    <source>
        <dbReference type="EMBL" id="QUX26373.1"/>
    </source>
</evidence>
<feature type="transmembrane region" description="Helical" evidence="1">
    <location>
        <begin position="45"/>
        <end position="66"/>
    </location>
</feature>
<keyword evidence="1" id="KW-1133">Transmembrane helix</keyword>
<name>A0ABX8BWL9_9ACTN</name>